<evidence type="ECO:0000313" key="9">
    <source>
        <dbReference type="Proteomes" id="UP000275846"/>
    </source>
</evidence>
<reference evidence="8 9" key="2">
    <citation type="submission" date="2018-11" db="EMBL/GenBank/DDBJ databases">
        <authorList>
            <consortium name="Pathogen Informatics"/>
        </authorList>
    </citation>
    <scope>NUCLEOTIDE SEQUENCE [LARGE SCALE GENOMIC DNA]</scope>
    <source>
        <strain evidence="8 9">NST_G2</strain>
    </source>
</reference>
<evidence type="ECO:0000256" key="6">
    <source>
        <dbReference type="SAM" id="Phobius"/>
    </source>
</evidence>
<evidence type="ECO:0000256" key="2">
    <source>
        <dbReference type="ARBA" id="ARBA00022692"/>
    </source>
</evidence>
<name>A0A183SGE9_SCHSO</name>
<organism evidence="10">
    <name type="scientific">Schistocephalus solidus</name>
    <name type="common">Tapeworm</name>
    <dbReference type="NCBI Taxonomy" id="70667"/>
    <lineage>
        <taxon>Eukaryota</taxon>
        <taxon>Metazoa</taxon>
        <taxon>Spiralia</taxon>
        <taxon>Lophotrochozoa</taxon>
        <taxon>Platyhelminthes</taxon>
        <taxon>Cestoda</taxon>
        <taxon>Eucestoda</taxon>
        <taxon>Diphyllobothriidea</taxon>
        <taxon>Diphyllobothriidae</taxon>
        <taxon>Schistocephalus</taxon>
    </lineage>
</organism>
<evidence type="ECO:0000256" key="5">
    <source>
        <dbReference type="PROSITE-ProRule" id="PRU00581"/>
    </source>
</evidence>
<dbReference type="EMBL" id="UYSU01032492">
    <property type="protein sequence ID" value="VDL89682.1"/>
    <property type="molecule type" value="Genomic_DNA"/>
</dbReference>
<gene>
    <name evidence="8" type="ORF">SSLN_LOCUS3297</name>
</gene>
<evidence type="ECO:0000259" key="7">
    <source>
        <dbReference type="PROSITE" id="PS51225"/>
    </source>
</evidence>
<feature type="domain" description="MARVEL" evidence="7">
    <location>
        <begin position="6"/>
        <end position="131"/>
    </location>
</feature>
<dbReference type="Pfam" id="PF01284">
    <property type="entry name" value="MARVEL"/>
    <property type="match status" value="1"/>
</dbReference>
<feature type="transmembrane region" description="Helical" evidence="6">
    <location>
        <begin position="74"/>
        <end position="97"/>
    </location>
</feature>
<evidence type="ECO:0000313" key="8">
    <source>
        <dbReference type="EMBL" id="VDL89682.1"/>
    </source>
</evidence>
<evidence type="ECO:0000256" key="3">
    <source>
        <dbReference type="ARBA" id="ARBA00022989"/>
    </source>
</evidence>
<dbReference type="WBParaSite" id="SSLN_0000339701-mRNA-1">
    <property type="protein sequence ID" value="SSLN_0000339701-mRNA-1"/>
    <property type="gene ID" value="SSLN_0000339701"/>
</dbReference>
<accession>A0A183SGE9</accession>
<feature type="transmembrane region" description="Helical" evidence="6">
    <location>
        <begin position="12"/>
        <end position="30"/>
    </location>
</feature>
<keyword evidence="2 5" id="KW-0812">Transmembrane</keyword>
<protein>
    <submittedName>
        <fullName evidence="10">MARVEL domain-containing protein</fullName>
    </submittedName>
</protein>
<evidence type="ECO:0000256" key="4">
    <source>
        <dbReference type="ARBA" id="ARBA00023136"/>
    </source>
</evidence>
<dbReference type="GO" id="GO:0016020">
    <property type="term" value="C:membrane"/>
    <property type="evidence" value="ECO:0007669"/>
    <property type="project" value="UniProtKB-SubCell"/>
</dbReference>
<keyword evidence="9" id="KW-1185">Reference proteome</keyword>
<dbReference type="Proteomes" id="UP000275846">
    <property type="component" value="Unassembled WGS sequence"/>
</dbReference>
<comment type="subcellular location">
    <subcellularLocation>
        <location evidence="1">Membrane</location>
        <topology evidence="1">Multi-pass membrane protein</topology>
    </subcellularLocation>
</comment>
<dbReference type="AlphaFoldDB" id="A0A183SGE9"/>
<reference evidence="10" key="1">
    <citation type="submission" date="2016-06" db="UniProtKB">
        <authorList>
            <consortium name="WormBaseParasite"/>
        </authorList>
    </citation>
    <scope>IDENTIFICATION</scope>
</reference>
<dbReference type="InterPro" id="IPR008253">
    <property type="entry name" value="Marvel"/>
</dbReference>
<sequence>MTNLKYAATAGGVMKIINFIIGLVVMIMIATRVNVYWSEGGYMLFASIFAWVFALLLLLLHLVDTGQGKAFEIFEVVTLALTIVFVFCAFIIAAVFAGRTNNGILTAITVLFAIILIASVTDFGLQLKKLL</sequence>
<evidence type="ECO:0000313" key="10">
    <source>
        <dbReference type="WBParaSite" id="SSLN_0000339701-mRNA-1"/>
    </source>
</evidence>
<keyword evidence="3 6" id="KW-1133">Transmembrane helix</keyword>
<proteinExistence type="predicted"/>
<evidence type="ECO:0000256" key="1">
    <source>
        <dbReference type="ARBA" id="ARBA00004141"/>
    </source>
</evidence>
<feature type="transmembrane region" description="Helical" evidence="6">
    <location>
        <begin position="103"/>
        <end position="125"/>
    </location>
</feature>
<dbReference type="PROSITE" id="PS51225">
    <property type="entry name" value="MARVEL"/>
    <property type="match status" value="1"/>
</dbReference>
<dbReference type="OrthoDB" id="6270835at2759"/>
<keyword evidence="4 5" id="KW-0472">Membrane</keyword>
<feature type="transmembrane region" description="Helical" evidence="6">
    <location>
        <begin position="42"/>
        <end position="62"/>
    </location>
</feature>